<dbReference type="Pfam" id="PF00486">
    <property type="entry name" value="Trans_reg_C"/>
    <property type="match status" value="1"/>
</dbReference>
<dbReference type="OrthoDB" id="9802426at2"/>
<evidence type="ECO:0000313" key="11">
    <source>
        <dbReference type="Proteomes" id="UP000032668"/>
    </source>
</evidence>
<reference evidence="10 11" key="1">
    <citation type="submission" date="2012-11" db="EMBL/GenBank/DDBJ databases">
        <title>Whole genome sequence of Acidocella aminolytica 101 = DSM 11237.</title>
        <authorList>
            <person name="Azuma Y."/>
            <person name="Higashiura N."/>
            <person name="Hirakawa H."/>
            <person name="Matsushita K."/>
        </authorList>
    </citation>
    <scope>NUCLEOTIDE SEQUENCE [LARGE SCALE GENOMIC DNA]</scope>
    <source>
        <strain evidence="11">101 / DSM 11237</strain>
    </source>
</reference>
<dbReference type="SMART" id="SM00862">
    <property type="entry name" value="Trans_reg_C"/>
    <property type="match status" value="1"/>
</dbReference>
<dbReference type="InterPro" id="IPR036388">
    <property type="entry name" value="WH-like_DNA-bd_sf"/>
</dbReference>
<dbReference type="Gene3D" id="6.10.250.690">
    <property type="match status" value="1"/>
</dbReference>
<feature type="DNA-binding region" description="OmpR/PhoB-type" evidence="7">
    <location>
        <begin position="125"/>
        <end position="223"/>
    </location>
</feature>
<dbReference type="SMART" id="SM00448">
    <property type="entry name" value="REC"/>
    <property type="match status" value="1"/>
</dbReference>
<sequence length="223" mass="24757">MQLLLAEDERKTVDYLTKGLREDGHAVDAVCDGADALALALAREFDAIILDVMMPGLDGWEVLKRLRAAGRPTPVLFLTARDHVEDRVRGFDLGANDYLIKPFAFAELLARLRNLARLPKAVPGSSLMTVGDLEIDTLRHRVSRAGMVLHLTSKEYALLLLLARNQGRVLSRTLIAEAIWGLFHDQQANAVDALVRRLRAKLDTPFETALLHTIRGTGYVLDI</sequence>
<dbReference type="EMBL" id="BANC01000053">
    <property type="protein sequence ID" value="GAN80586.1"/>
    <property type="molecule type" value="Genomic_DNA"/>
</dbReference>
<evidence type="ECO:0000256" key="1">
    <source>
        <dbReference type="ARBA" id="ARBA00022553"/>
    </source>
</evidence>
<feature type="domain" description="Response regulatory" evidence="8">
    <location>
        <begin position="2"/>
        <end position="116"/>
    </location>
</feature>
<evidence type="ECO:0000313" key="10">
    <source>
        <dbReference type="EMBL" id="GAN80586.1"/>
    </source>
</evidence>
<dbReference type="GO" id="GO:0000156">
    <property type="term" value="F:phosphorelay response regulator activity"/>
    <property type="evidence" value="ECO:0007669"/>
    <property type="project" value="TreeGrafter"/>
</dbReference>
<dbReference type="InterPro" id="IPR039420">
    <property type="entry name" value="WalR-like"/>
</dbReference>
<keyword evidence="3" id="KW-0805">Transcription regulation</keyword>
<dbReference type="Pfam" id="PF00072">
    <property type="entry name" value="Response_reg"/>
    <property type="match status" value="1"/>
</dbReference>
<gene>
    <name evidence="10" type="ORF">Aam_054_007</name>
</gene>
<keyword evidence="4 7" id="KW-0238">DNA-binding</keyword>
<evidence type="ECO:0000256" key="7">
    <source>
        <dbReference type="PROSITE-ProRule" id="PRU01091"/>
    </source>
</evidence>
<dbReference type="PANTHER" id="PTHR48111:SF76">
    <property type="entry name" value="TWO-COMPONENT RESPONSE REGULATOR"/>
    <property type="match status" value="1"/>
</dbReference>
<dbReference type="InterPro" id="IPR001789">
    <property type="entry name" value="Sig_transdc_resp-reg_receiver"/>
</dbReference>
<dbReference type="GO" id="GO:0005829">
    <property type="term" value="C:cytosol"/>
    <property type="evidence" value="ECO:0007669"/>
    <property type="project" value="TreeGrafter"/>
</dbReference>
<name>A0A0D6PGS9_9PROT</name>
<dbReference type="PANTHER" id="PTHR48111">
    <property type="entry name" value="REGULATOR OF RPOS"/>
    <property type="match status" value="1"/>
</dbReference>
<keyword evidence="1 6" id="KW-0597">Phosphoprotein</keyword>
<dbReference type="PROSITE" id="PS50110">
    <property type="entry name" value="RESPONSE_REGULATORY"/>
    <property type="match status" value="1"/>
</dbReference>
<feature type="modified residue" description="4-aspartylphosphate" evidence="6">
    <location>
        <position position="51"/>
    </location>
</feature>
<accession>A0A0D6PGS9</accession>
<dbReference type="GO" id="GO:0032993">
    <property type="term" value="C:protein-DNA complex"/>
    <property type="evidence" value="ECO:0007669"/>
    <property type="project" value="TreeGrafter"/>
</dbReference>
<evidence type="ECO:0000256" key="5">
    <source>
        <dbReference type="ARBA" id="ARBA00023163"/>
    </source>
</evidence>
<dbReference type="PROSITE" id="PS51755">
    <property type="entry name" value="OMPR_PHOB"/>
    <property type="match status" value="1"/>
</dbReference>
<keyword evidence="11" id="KW-1185">Reference proteome</keyword>
<dbReference type="Gene3D" id="1.10.10.10">
    <property type="entry name" value="Winged helix-like DNA-binding domain superfamily/Winged helix DNA-binding domain"/>
    <property type="match status" value="1"/>
</dbReference>
<dbReference type="RefSeq" id="WP_048878994.1">
    <property type="nucleotide sequence ID" value="NZ_BANC01000053.1"/>
</dbReference>
<evidence type="ECO:0000256" key="2">
    <source>
        <dbReference type="ARBA" id="ARBA00023012"/>
    </source>
</evidence>
<comment type="caution">
    <text evidence="10">The sequence shown here is derived from an EMBL/GenBank/DDBJ whole genome shotgun (WGS) entry which is preliminary data.</text>
</comment>
<evidence type="ECO:0000256" key="3">
    <source>
        <dbReference type="ARBA" id="ARBA00023015"/>
    </source>
</evidence>
<evidence type="ECO:0000256" key="4">
    <source>
        <dbReference type="ARBA" id="ARBA00023125"/>
    </source>
</evidence>
<evidence type="ECO:0000256" key="6">
    <source>
        <dbReference type="PROSITE-ProRule" id="PRU00169"/>
    </source>
</evidence>
<dbReference type="CDD" id="cd19935">
    <property type="entry name" value="REC_OmpR_CusR-like"/>
    <property type="match status" value="1"/>
</dbReference>
<dbReference type="AlphaFoldDB" id="A0A0D6PGS9"/>
<dbReference type="InterPro" id="IPR006291">
    <property type="entry name" value="CusR-like"/>
</dbReference>
<dbReference type="InterPro" id="IPR001867">
    <property type="entry name" value="OmpR/PhoB-type_DNA-bd"/>
</dbReference>
<dbReference type="FunFam" id="1.10.10.10:FF:000005">
    <property type="entry name" value="Two-component system response regulator"/>
    <property type="match status" value="1"/>
</dbReference>
<dbReference type="CDD" id="cd00383">
    <property type="entry name" value="trans_reg_C"/>
    <property type="match status" value="1"/>
</dbReference>
<dbReference type="Proteomes" id="UP000032668">
    <property type="component" value="Unassembled WGS sequence"/>
</dbReference>
<dbReference type="NCBIfam" id="TIGR01387">
    <property type="entry name" value="cztR_silR_copR"/>
    <property type="match status" value="1"/>
</dbReference>
<protein>
    <submittedName>
        <fullName evidence="10">Two component transcriptional regulator CopR</fullName>
    </submittedName>
</protein>
<dbReference type="Gene3D" id="3.40.50.2300">
    <property type="match status" value="1"/>
</dbReference>
<dbReference type="STRING" id="1120923.SAMN02746095_02531"/>
<evidence type="ECO:0000259" key="8">
    <source>
        <dbReference type="PROSITE" id="PS50110"/>
    </source>
</evidence>
<keyword evidence="2" id="KW-0902">Two-component regulatory system</keyword>
<dbReference type="SUPFAM" id="SSF52172">
    <property type="entry name" value="CheY-like"/>
    <property type="match status" value="1"/>
</dbReference>
<feature type="domain" description="OmpR/PhoB-type" evidence="9">
    <location>
        <begin position="125"/>
        <end position="223"/>
    </location>
</feature>
<dbReference type="GO" id="GO:0000976">
    <property type="term" value="F:transcription cis-regulatory region binding"/>
    <property type="evidence" value="ECO:0007669"/>
    <property type="project" value="TreeGrafter"/>
</dbReference>
<keyword evidence="5" id="KW-0804">Transcription</keyword>
<evidence type="ECO:0000259" key="9">
    <source>
        <dbReference type="PROSITE" id="PS51755"/>
    </source>
</evidence>
<proteinExistence type="predicted"/>
<dbReference type="InterPro" id="IPR011006">
    <property type="entry name" value="CheY-like_superfamily"/>
</dbReference>
<dbReference type="GO" id="GO:0006355">
    <property type="term" value="P:regulation of DNA-templated transcription"/>
    <property type="evidence" value="ECO:0007669"/>
    <property type="project" value="InterPro"/>
</dbReference>
<organism evidence="10 11">
    <name type="scientific">Acidocella aminolytica 101 = DSM 11237</name>
    <dbReference type="NCBI Taxonomy" id="1120923"/>
    <lineage>
        <taxon>Bacteria</taxon>
        <taxon>Pseudomonadati</taxon>
        <taxon>Pseudomonadota</taxon>
        <taxon>Alphaproteobacteria</taxon>
        <taxon>Acetobacterales</taxon>
        <taxon>Acidocellaceae</taxon>
        <taxon>Acidocella</taxon>
    </lineage>
</organism>